<name>A0A9X7V026_9GAMM</name>
<dbReference type="KEGG" id="vcw:GJQ55_12395"/>
<dbReference type="AlphaFoldDB" id="A0A9X7V026"/>
<gene>
    <name evidence="1" type="ORF">GJQ55_12395</name>
</gene>
<dbReference type="Pfam" id="PF07606">
    <property type="entry name" value="DUF1569"/>
    <property type="match status" value="1"/>
</dbReference>
<keyword evidence="2" id="KW-1185">Reference proteome</keyword>
<dbReference type="InterPro" id="IPR011463">
    <property type="entry name" value="DUF1569"/>
</dbReference>
<organism evidence="1 2">
    <name type="scientific">Venatoribacter cucullus</name>
    <dbReference type="NCBI Taxonomy" id="2661630"/>
    <lineage>
        <taxon>Bacteria</taxon>
        <taxon>Pseudomonadati</taxon>
        <taxon>Pseudomonadota</taxon>
        <taxon>Gammaproteobacteria</taxon>
        <taxon>Oceanospirillales</taxon>
        <taxon>Oceanospirillaceae</taxon>
        <taxon>Venatoribacter</taxon>
    </lineage>
</organism>
<protein>
    <submittedName>
        <fullName evidence="1">DUF1569 domain-containing protein</fullName>
    </submittedName>
</protein>
<evidence type="ECO:0000313" key="1">
    <source>
        <dbReference type="EMBL" id="QQD25221.1"/>
    </source>
</evidence>
<dbReference type="Proteomes" id="UP000596074">
    <property type="component" value="Chromosome"/>
</dbReference>
<reference evidence="1 2" key="1">
    <citation type="submission" date="2019-11" db="EMBL/GenBank/DDBJ databases">
        <title>Venatorbacter sp. nov. a predator of Campylobacter and other Gram-negative bacteria.</title>
        <authorList>
            <person name="Saeedi A."/>
            <person name="Cummings N.J."/>
            <person name="Connerton I.F."/>
            <person name="Connerton P.L."/>
        </authorList>
    </citation>
    <scope>NUCLEOTIDE SEQUENCE [LARGE SCALE GENOMIC DNA]</scope>
    <source>
        <strain evidence="1">XL5</strain>
    </source>
</reference>
<accession>A0A9X7V026</accession>
<evidence type="ECO:0000313" key="2">
    <source>
        <dbReference type="Proteomes" id="UP000596074"/>
    </source>
</evidence>
<dbReference type="RefSeq" id="WP_228345289.1">
    <property type="nucleotide sequence ID" value="NZ_CP046056.1"/>
</dbReference>
<proteinExistence type="predicted"/>
<sequence length="171" mass="18680">MNRRQFLLLGTALPVALVAAPAVIARQRHYDLPALQAELARLPLSLQNPGSWNLSQMLQHCAQSVRYSLDGYPRPFSSLFQHTAGRAAATVFRAAGAMRHDLNEAIPGAAALDASLPVTQARDLLLQALADFQRYDGPLKPHFAYGALDKQAYAAAHWLHVRNHLDALVAV</sequence>
<dbReference type="EMBL" id="CP046056">
    <property type="protein sequence ID" value="QQD25221.1"/>
    <property type="molecule type" value="Genomic_DNA"/>
</dbReference>